<evidence type="ECO:0000313" key="2">
    <source>
        <dbReference type="EMBL" id="MBF4501413.1"/>
    </source>
</evidence>
<accession>A0A8J7GM09</accession>
<feature type="chain" id="PRO_5038929665" evidence="1">
    <location>
        <begin position="21"/>
        <end position="518"/>
    </location>
</feature>
<dbReference type="RefSeq" id="WP_194562899.1">
    <property type="nucleotide sequence ID" value="NZ_JADKPV010000004.1"/>
</dbReference>
<evidence type="ECO:0000313" key="3">
    <source>
        <dbReference type="Proteomes" id="UP000622653"/>
    </source>
</evidence>
<keyword evidence="1" id="KW-0732">Signal</keyword>
<feature type="signal peptide" evidence="1">
    <location>
        <begin position="1"/>
        <end position="20"/>
    </location>
</feature>
<proteinExistence type="predicted"/>
<protein>
    <submittedName>
        <fullName evidence="2">Uncharacterized protein</fullName>
    </submittedName>
</protein>
<dbReference type="PROSITE" id="PS51257">
    <property type="entry name" value="PROKAR_LIPOPROTEIN"/>
    <property type="match status" value="1"/>
</dbReference>
<comment type="caution">
    <text evidence="2">The sequence shown here is derived from an EMBL/GenBank/DDBJ whole genome shotgun (WGS) entry which is preliminary data.</text>
</comment>
<sequence>MKIRWYGRLFIIGIMFLLSACQNDSKIDHSPFTLSIDEHVFLELSPNIPLPSHKETIEKIHAVDEIYSFELEEGSFTITKRMIEEDTMLFFEAIQIGERPLHIPYTIKTATKDYTFHPFANPIVEEHHDVFGIDYTTNVKGYVQSDAGDWMISQNYRSVPKVMEYDDGTTSTVRHLVEEDDRLTIEMNNDELQFQQTIETSYADEHNEQWFMFSSSSLFETDLWEEYRDETNEEFLRSAKWVTPTGIYTKLPWSIEPATKLGYGRNPQLMQGQQFLDYYERAQERFFYNMIVHSVNVLMDYKGEASTFYTEYTSTWLKKEYGITAPYTDTRHNELISLFLTNVRPYIQEEALESIHLLYADFLVEQAEQQNTLPTKNGFYILDYFSPTQTKPTHVSLNHALGELHYVLQAYEASGDERYLHIGTMMKNAVEDSGTHWIDEETGDLFYRIAADYSYGGTDYEQLTLRDLLTALEDFRRLDIPYDDVFYTLIEQKREFLQQQQIPLKEDIKEKIEALELQ</sequence>
<evidence type="ECO:0000256" key="1">
    <source>
        <dbReference type="SAM" id="SignalP"/>
    </source>
</evidence>
<name>A0A8J7GM09_9BACL</name>
<reference evidence="2" key="1">
    <citation type="submission" date="2020-11" db="EMBL/GenBank/DDBJ databases">
        <title>Multidrug resistant novel bacterium Savagea serpentis sp. nov., isolated from the scats of a vine snake (Ahaetulla nasuta).</title>
        <authorList>
            <person name="Venkata Ramana V."/>
            <person name="Vikas Patil S."/>
            <person name="Yogita Lugani V."/>
        </authorList>
    </citation>
    <scope>NUCLEOTIDE SEQUENCE</scope>
    <source>
        <strain evidence="2">SN6</strain>
    </source>
</reference>
<dbReference type="EMBL" id="JADKPV010000004">
    <property type="protein sequence ID" value="MBF4501413.1"/>
    <property type="molecule type" value="Genomic_DNA"/>
</dbReference>
<gene>
    <name evidence="2" type="ORF">IRY55_08570</name>
</gene>
<dbReference type="Proteomes" id="UP000622653">
    <property type="component" value="Unassembled WGS sequence"/>
</dbReference>
<dbReference type="AlphaFoldDB" id="A0A8J7GM09"/>
<keyword evidence="3" id="KW-1185">Reference proteome</keyword>
<organism evidence="2 3">
    <name type="scientific">Savagea serpentis</name>
    <dbReference type="NCBI Taxonomy" id="2785297"/>
    <lineage>
        <taxon>Bacteria</taxon>
        <taxon>Bacillati</taxon>
        <taxon>Bacillota</taxon>
        <taxon>Bacilli</taxon>
        <taxon>Bacillales</taxon>
        <taxon>Caryophanaceae</taxon>
        <taxon>Savagea</taxon>
    </lineage>
</organism>